<reference evidence="2 3" key="1">
    <citation type="journal article" date="2019" name="Mol. Biol. Evol.">
        <title>Blast fungal genomes show frequent chromosomal changes, gene gains and losses, and effector gene turnover.</title>
        <authorList>
            <person name="Gomez Luciano L.B."/>
            <person name="Jason Tsai I."/>
            <person name="Chuma I."/>
            <person name="Tosa Y."/>
            <person name="Chen Y.H."/>
            <person name="Li J.Y."/>
            <person name="Li M.Y."/>
            <person name="Jade Lu M.Y."/>
            <person name="Nakayashiki H."/>
            <person name="Li W.H."/>
        </authorList>
    </citation>
    <scope>NUCLEOTIDE SEQUENCE [LARGE SCALE GENOMIC DNA]</scope>
    <source>
        <strain evidence="2">MZ5-1-6</strain>
    </source>
</reference>
<organism evidence="2 3">
    <name type="scientific">Pyricularia oryzae</name>
    <name type="common">Rice blast fungus</name>
    <name type="synonym">Magnaporthe oryzae</name>
    <dbReference type="NCBI Taxonomy" id="318829"/>
    <lineage>
        <taxon>Eukaryota</taxon>
        <taxon>Fungi</taxon>
        <taxon>Dikarya</taxon>
        <taxon>Ascomycota</taxon>
        <taxon>Pezizomycotina</taxon>
        <taxon>Sordariomycetes</taxon>
        <taxon>Sordariomycetidae</taxon>
        <taxon>Magnaporthales</taxon>
        <taxon>Pyriculariaceae</taxon>
        <taxon>Pyricularia</taxon>
    </lineage>
</organism>
<dbReference type="PANTHER" id="PTHR33112:SF15">
    <property type="entry name" value="HETEROKARYON INCOMPATIBILITY DOMAIN-CONTAINING PROTEIN"/>
    <property type="match status" value="1"/>
</dbReference>
<name>A0A4V1C8C8_PYROR</name>
<evidence type="ECO:0000259" key="1">
    <source>
        <dbReference type="Pfam" id="PF06985"/>
    </source>
</evidence>
<dbReference type="PANTHER" id="PTHR33112">
    <property type="entry name" value="DOMAIN PROTEIN, PUTATIVE-RELATED"/>
    <property type="match status" value="1"/>
</dbReference>
<gene>
    <name evidence="2" type="ORF">PoMZ_13415</name>
</gene>
<accession>A0A4V1C8C8</accession>
<proteinExistence type="predicted"/>
<dbReference type="InterPro" id="IPR010730">
    <property type="entry name" value="HET"/>
</dbReference>
<sequence>MSLDQDRPLAFSTAPPDLPVITLRGQLDQLRMCKSCTEDLAEGKQVSLQTIRGSASQFTCPVCKIVHLAVEKHFPEHPADLAFVVISPDRLYITLYGGPASDKKDYPQYSQIDIFTDNGAAPCDLWFVGVRRLYGTPRADAWARFAAGSLERCRETHGESCQLVEEAKLPTRVLDVGTDDSSLVKLHISQPGEEPVYTALSHCWGGDIAIKTTKDTFETKLRGLELSALPPTFRDAVIFTRGLKIRYLWIDSMCIIQDDQQDWAKESVKMGSVYRGATVTIAANMSETSKTGFLEADPILFAERCRRGQPEVARVTNFDGSVSTLYSRLRTHHESAALPLGGHPNGESSIGVDFVGRRAWTLQEQLLSQRMVQFLGAEMLWECRTAAWCECMEHGFDGQKSSAASSYRLSLERGILRADATQHSWRDLVCNYLARQLTYSSDFFPALSGYITHLQNLGAGRYLAGIWERQLLIQICWYWAAPTDMQRTATYRAPSWSWASFSIPPSLSQRQEFRKSNRLRYAGGDLPNGITCKNMKSKLLATHFEPASHDPNGPAASACIQVKGRVLPLVRSEAGRHLQGIPPRDRKYQKADPDAGVAGQSAASLFYEFHFDPDADADSVLNHFGLLVYLEDLDLDLADSRDTLDADSFTAAGLVLAELDQPLTASACGFDPDGVAMLNSENRVFRRVGLFNMVATNFKSSSKKVTDGNDDTSRHGLVQHSPWWDSDKRLAHAPMETICIV</sequence>
<protein>
    <recommendedName>
        <fullName evidence="1">Heterokaryon incompatibility domain-containing protein</fullName>
    </recommendedName>
</protein>
<feature type="domain" description="Heterokaryon incompatibility" evidence="1">
    <location>
        <begin position="197"/>
        <end position="364"/>
    </location>
</feature>
<dbReference type="Pfam" id="PF06985">
    <property type="entry name" value="HET"/>
    <property type="match status" value="1"/>
</dbReference>
<evidence type="ECO:0000313" key="3">
    <source>
        <dbReference type="Proteomes" id="UP000294847"/>
    </source>
</evidence>
<dbReference type="AlphaFoldDB" id="A0A4V1C8C8"/>
<evidence type="ECO:0000313" key="2">
    <source>
        <dbReference type="EMBL" id="QBZ66438.1"/>
    </source>
</evidence>
<dbReference type="EMBL" id="CP034210">
    <property type="protein sequence ID" value="QBZ66438.1"/>
    <property type="molecule type" value="Genomic_DNA"/>
</dbReference>
<dbReference type="Proteomes" id="UP000294847">
    <property type="component" value="Chromosome 7"/>
</dbReference>